<sequence>MILTSIPALKDNYIWFLSRSDGQCVVVDPSDAALVLQLIRKNNWTLRAILLTHHHWDHVAGVPLLLQYYPNIVVFGPKETRQCGSNTFVYNGDNINILDLTFNIFSTPGHTLGHVAYFCHPYLFCGDTLFSAGCGRIFEGTAQQMFESLRKLNQLPGDTLVCSAHEYTLLNLSFAHQIYPHDTEITKYYRLVQALRAQNKTTLPTRLSHERKVNVFLRTHDVELQNIINIDKTPLTEDKIFALLRRKKDVFK</sequence>
<keyword evidence="5 7" id="KW-0378">Hydrolase</keyword>
<comment type="similarity">
    <text evidence="3 7">Belongs to the metallo-beta-lactamase superfamily. Glyoxalase II family.</text>
</comment>
<comment type="cofactor">
    <cofactor evidence="7">
        <name>Zn(2+)</name>
        <dbReference type="ChEBI" id="CHEBI:29105"/>
    </cofactor>
    <text evidence="7">Binds 2 Zn(2+) ions per subunit.</text>
</comment>
<dbReference type="InterPro" id="IPR001279">
    <property type="entry name" value="Metallo-B-lactamas"/>
</dbReference>
<dbReference type="RefSeq" id="WP_414973856.1">
    <property type="nucleotide sequence ID" value="NZ_LR217720.1"/>
</dbReference>
<feature type="binding site" evidence="7">
    <location>
        <position position="127"/>
    </location>
    <ligand>
        <name>Zn(2+)</name>
        <dbReference type="ChEBI" id="CHEBI:29105"/>
        <label>1</label>
    </ligand>
</feature>
<evidence type="ECO:0000256" key="3">
    <source>
        <dbReference type="ARBA" id="ARBA00006759"/>
    </source>
</evidence>
<evidence type="ECO:0000256" key="7">
    <source>
        <dbReference type="HAMAP-Rule" id="MF_01374"/>
    </source>
</evidence>
<dbReference type="NCBIfam" id="TIGR03413">
    <property type="entry name" value="GSH_gloB"/>
    <property type="match status" value="1"/>
</dbReference>
<feature type="binding site" evidence="7">
    <location>
        <position position="57"/>
    </location>
    <ligand>
        <name>Zn(2+)</name>
        <dbReference type="ChEBI" id="CHEBI:29105"/>
        <label>2</label>
    </ligand>
</feature>
<dbReference type="EMBL" id="LR217720">
    <property type="protein sequence ID" value="VFP84408.1"/>
    <property type="molecule type" value="Genomic_DNA"/>
</dbReference>
<feature type="binding site" evidence="7">
    <location>
        <position position="127"/>
    </location>
    <ligand>
        <name>Zn(2+)</name>
        <dbReference type="ChEBI" id="CHEBI:29105"/>
        <label>2</label>
    </ligand>
</feature>
<keyword evidence="6 7" id="KW-0862">Zinc</keyword>
<dbReference type="InterPro" id="IPR032282">
    <property type="entry name" value="HAGH_C"/>
</dbReference>
<dbReference type="Pfam" id="PF00753">
    <property type="entry name" value="Lactamase_B"/>
    <property type="match status" value="2"/>
</dbReference>
<dbReference type="HAMAP" id="MF_01374">
    <property type="entry name" value="Glyoxalase_2"/>
    <property type="match status" value="1"/>
</dbReference>
<dbReference type="GO" id="GO:0019243">
    <property type="term" value="P:methylglyoxal catabolic process to D-lactate via S-lactoyl-glutathione"/>
    <property type="evidence" value="ECO:0007669"/>
    <property type="project" value="UniProtKB-UniRule"/>
</dbReference>
<feature type="domain" description="Metallo-beta-lactamase" evidence="8">
    <location>
        <begin position="11"/>
        <end position="165"/>
    </location>
</feature>
<name>A0A451DD60_9GAMM</name>
<evidence type="ECO:0000256" key="1">
    <source>
        <dbReference type="ARBA" id="ARBA00001623"/>
    </source>
</evidence>
<dbReference type="SMART" id="SM00849">
    <property type="entry name" value="Lactamase_B"/>
    <property type="match status" value="1"/>
</dbReference>
<dbReference type="Proteomes" id="UP000294418">
    <property type="component" value="Chromosome"/>
</dbReference>
<dbReference type="GO" id="GO:0004416">
    <property type="term" value="F:hydroxyacylglutathione hydrolase activity"/>
    <property type="evidence" value="ECO:0007669"/>
    <property type="project" value="UniProtKB-UniRule"/>
</dbReference>
<dbReference type="GO" id="GO:0046872">
    <property type="term" value="F:metal ion binding"/>
    <property type="evidence" value="ECO:0007669"/>
    <property type="project" value="UniProtKB-KW"/>
</dbReference>
<dbReference type="SUPFAM" id="SSF56281">
    <property type="entry name" value="Metallo-hydrolase/oxidoreductase"/>
    <property type="match status" value="1"/>
</dbReference>
<comment type="subunit">
    <text evidence="7">Monomer.</text>
</comment>
<dbReference type="PANTHER" id="PTHR43705">
    <property type="entry name" value="HYDROXYACYLGLUTATHIONE HYDROLASE"/>
    <property type="match status" value="1"/>
</dbReference>
<dbReference type="Gene3D" id="3.60.15.10">
    <property type="entry name" value="Ribonuclease Z/Hydroxyacylglutathione hydrolase-like"/>
    <property type="match status" value="1"/>
</dbReference>
<comment type="function">
    <text evidence="7">Thiolesterase that catalyzes the hydrolysis of S-D-lactoyl-glutathione to form glutathione and D-lactic acid.</text>
</comment>
<evidence type="ECO:0000313" key="9">
    <source>
        <dbReference type="EMBL" id="VFP84408.1"/>
    </source>
</evidence>
<comment type="catalytic activity">
    <reaction evidence="1 7">
        <text>an S-(2-hydroxyacyl)glutathione + H2O = a 2-hydroxy carboxylate + glutathione + H(+)</text>
        <dbReference type="Rhea" id="RHEA:21864"/>
        <dbReference type="ChEBI" id="CHEBI:15377"/>
        <dbReference type="ChEBI" id="CHEBI:15378"/>
        <dbReference type="ChEBI" id="CHEBI:57925"/>
        <dbReference type="ChEBI" id="CHEBI:58896"/>
        <dbReference type="ChEBI" id="CHEBI:71261"/>
        <dbReference type="EC" id="3.1.2.6"/>
    </reaction>
</comment>
<dbReference type="UniPathway" id="UPA00619">
    <property type="reaction ID" value="UER00676"/>
</dbReference>
<reference evidence="9 10" key="1">
    <citation type="submission" date="2019-02" db="EMBL/GenBank/DDBJ databases">
        <authorList>
            <person name="Manzano-Marin A."/>
            <person name="Manzano-Marin A."/>
        </authorList>
    </citation>
    <scope>NUCLEOTIDE SEQUENCE [LARGE SCALE GENOMIC DNA]</scope>
    <source>
        <strain evidence="9 10">ErCilaricifoliae</strain>
    </source>
</reference>
<dbReference type="InterPro" id="IPR035680">
    <property type="entry name" value="Clx_II_MBL"/>
</dbReference>
<feature type="binding site" evidence="7">
    <location>
        <position position="165"/>
    </location>
    <ligand>
        <name>Zn(2+)</name>
        <dbReference type="ChEBI" id="CHEBI:29105"/>
        <label>2</label>
    </ligand>
</feature>
<evidence type="ECO:0000256" key="4">
    <source>
        <dbReference type="ARBA" id="ARBA00022723"/>
    </source>
</evidence>
<dbReference type="EC" id="3.1.2.6" evidence="7"/>
<dbReference type="CDD" id="cd07723">
    <property type="entry name" value="hydroxyacylglutathione_hydrolase_MBL-fold"/>
    <property type="match status" value="1"/>
</dbReference>
<organism evidence="9 10">
    <name type="scientific">Candidatus Erwinia haradaeae</name>
    <dbReference type="NCBI Taxonomy" id="1922217"/>
    <lineage>
        <taxon>Bacteria</taxon>
        <taxon>Pseudomonadati</taxon>
        <taxon>Pseudomonadota</taxon>
        <taxon>Gammaproteobacteria</taxon>
        <taxon>Enterobacterales</taxon>
        <taxon>Erwiniaceae</taxon>
        <taxon>Erwinia</taxon>
    </lineage>
</organism>
<dbReference type="Pfam" id="PF16123">
    <property type="entry name" value="HAGH_C"/>
    <property type="match status" value="1"/>
</dbReference>
<evidence type="ECO:0000259" key="8">
    <source>
        <dbReference type="SMART" id="SM00849"/>
    </source>
</evidence>
<evidence type="ECO:0000256" key="6">
    <source>
        <dbReference type="ARBA" id="ARBA00022833"/>
    </source>
</evidence>
<dbReference type="InterPro" id="IPR050110">
    <property type="entry name" value="Glyoxalase_II_hydrolase"/>
</dbReference>
<dbReference type="AlphaFoldDB" id="A0A451DD60"/>
<feature type="binding site" evidence="7">
    <location>
        <position position="110"/>
    </location>
    <ligand>
        <name>Zn(2+)</name>
        <dbReference type="ChEBI" id="CHEBI:29105"/>
        <label>1</label>
    </ligand>
</feature>
<proteinExistence type="inferred from homology"/>
<evidence type="ECO:0000256" key="5">
    <source>
        <dbReference type="ARBA" id="ARBA00022801"/>
    </source>
</evidence>
<feature type="binding site" evidence="7">
    <location>
        <position position="58"/>
    </location>
    <ligand>
        <name>Zn(2+)</name>
        <dbReference type="ChEBI" id="CHEBI:29105"/>
        <label>2</label>
    </ligand>
</feature>
<evidence type="ECO:0000256" key="2">
    <source>
        <dbReference type="ARBA" id="ARBA00004963"/>
    </source>
</evidence>
<evidence type="ECO:0000313" key="10">
    <source>
        <dbReference type="Proteomes" id="UP000294418"/>
    </source>
</evidence>
<accession>A0A451DD60</accession>
<protein>
    <recommendedName>
        <fullName evidence="7">Hydroxyacylglutathione hydrolase</fullName>
        <ecNumber evidence="7">3.1.2.6</ecNumber>
    </recommendedName>
    <alternativeName>
        <fullName evidence="7">Glyoxalase II</fullName>
        <shortName evidence="7">Glx II</shortName>
    </alternativeName>
</protein>
<dbReference type="PANTHER" id="PTHR43705:SF1">
    <property type="entry name" value="HYDROXYACYLGLUTATHIONE HYDROLASE GLOB"/>
    <property type="match status" value="1"/>
</dbReference>
<gene>
    <name evidence="7 9" type="primary">gloB</name>
    <name evidence="9" type="ORF">ERCILAFE3058_496</name>
</gene>
<dbReference type="PIRSF" id="PIRSF005457">
    <property type="entry name" value="Glx"/>
    <property type="match status" value="1"/>
</dbReference>
<dbReference type="InterPro" id="IPR017782">
    <property type="entry name" value="Hydroxyacylglutathione_Hdrlase"/>
</dbReference>
<dbReference type="InterPro" id="IPR036866">
    <property type="entry name" value="RibonucZ/Hydroxyglut_hydro"/>
</dbReference>
<feature type="binding site" evidence="7">
    <location>
        <position position="55"/>
    </location>
    <ligand>
        <name>Zn(2+)</name>
        <dbReference type="ChEBI" id="CHEBI:29105"/>
        <label>1</label>
    </ligand>
</feature>
<comment type="pathway">
    <text evidence="2 7">Secondary metabolite metabolism; methylglyoxal degradation; (R)-lactate from methylglyoxal: step 2/2.</text>
</comment>
<keyword evidence="4 7" id="KW-0479">Metal-binding</keyword>
<feature type="binding site" evidence="7">
    <location>
        <position position="53"/>
    </location>
    <ligand>
        <name>Zn(2+)</name>
        <dbReference type="ChEBI" id="CHEBI:29105"/>
        <label>1</label>
    </ligand>
</feature>